<feature type="non-terminal residue" evidence="1">
    <location>
        <position position="48"/>
    </location>
</feature>
<comment type="caution">
    <text evidence="1">The sequence shown here is derived from an EMBL/GenBank/DDBJ whole genome shotgun (WGS) entry which is preliminary data.</text>
</comment>
<name>X1MKT6_9ZZZZ</name>
<evidence type="ECO:0000313" key="1">
    <source>
        <dbReference type="EMBL" id="GAI18681.1"/>
    </source>
</evidence>
<dbReference type="EMBL" id="BARV01019557">
    <property type="protein sequence ID" value="GAI18681.1"/>
    <property type="molecule type" value="Genomic_DNA"/>
</dbReference>
<accession>X1MKT6</accession>
<reference evidence="1" key="1">
    <citation type="journal article" date="2014" name="Front. Microbiol.">
        <title>High frequency of phylogenetically diverse reductive dehalogenase-homologous genes in deep subseafloor sedimentary metagenomes.</title>
        <authorList>
            <person name="Kawai M."/>
            <person name="Futagami T."/>
            <person name="Toyoda A."/>
            <person name="Takaki Y."/>
            <person name="Nishi S."/>
            <person name="Hori S."/>
            <person name="Arai W."/>
            <person name="Tsubouchi T."/>
            <person name="Morono Y."/>
            <person name="Uchiyama I."/>
            <person name="Ito T."/>
            <person name="Fujiyama A."/>
            <person name="Inagaki F."/>
            <person name="Takami H."/>
        </authorList>
    </citation>
    <scope>NUCLEOTIDE SEQUENCE</scope>
    <source>
        <strain evidence="1">Expedition CK06-06</strain>
    </source>
</reference>
<dbReference type="AlphaFoldDB" id="X1MKT6"/>
<proteinExistence type="predicted"/>
<evidence type="ECO:0008006" key="2">
    <source>
        <dbReference type="Google" id="ProtNLM"/>
    </source>
</evidence>
<organism evidence="1">
    <name type="scientific">marine sediment metagenome</name>
    <dbReference type="NCBI Taxonomy" id="412755"/>
    <lineage>
        <taxon>unclassified sequences</taxon>
        <taxon>metagenomes</taxon>
        <taxon>ecological metagenomes</taxon>
    </lineage>
</organism>
<protein>
    <recommendedName>
        <fullName evidence="2">Zinc finger Ogr/Delta-type domain-containing protein</fullName>
    </recommendedName>
</protein>
<sequence>MESDSKVSQTTKCIVCGSLAELKPWDKPPGLSRELYAYECKNPTCKQV</sequence>
<gene>
    <name evidence="1" type="ORF">S06H3_32849</name>
</gene>